<organism evidence="1 2">
    <name type="scientific">Kiloniella litopenaei</name>
    <dbReference type="NCBI Taxonomy" id="1549748"/>
    <lineage>
        <taxon>Bacteria</taxon>
        <taxon>Pseudomonadati</taxon>
        <taxon>Pseudomonadota</taxon>
        <taxon>Alphaproteobacteria</taxon>
        <taxon>Rhodospirillales</taxon>
        <taxon>Kiloniellaceae</taxon>
        <taxon>Kiloniella</taxon>
    </lineage>
</organism>
<dbReference type="OrthoDB" id="7158859at2"/>
<keyword evidence="2" id="KW-1185">Reference proteome</keyword>
<evidence type="ECO:0000313" key="2">
    <source>
        <dbReference type="Proteomes" id="UP000034491"/>
    </source>
</evidence>
<evidence type="ECO:0008006" key="3">
    <source>
        <dbReference type="Google" id="ProtNLM"/>
    </source>
</evidence>
<gene>
    <name evidence="1" type="ORF">WH95_09920</name>
</gene>
<dbReference type="EMBL" id="LANI01000006">
    <property type="protein sequence ID" value="KKJ76981.1"/>
    <property type="molecule type" value="Genomic_DNA"/>
</dbReference>
<proteinExistence type="predicted"/>
<reference evidence="1 2" key="1">
    <citation type="submission" date="2015-03" db="EMBL/GenBank/DDBJ databases">
        <title>Genome sequence of Kiloniella sp. P1-1, isolated from the gut microflora of Pacific white shrimp, Penaeus vannamei.</title>
        <authorList>
            <person name="Shao Z."/>
            <person name="Wang L."/>
            <person name="Li X."/>
        </authorList>
    </citation>
    <scope>NUCLEOTIDE SEQUENCE [LARGE SCALE GENOMIC DNA]</scope>
    <source>
        <strain evidence="1 2">P1-1</strain>
    </source>
</reference>
<sequence>MFRISLLLILATLITACQTTKTDRIENPYGAFAVGHNFTPLRDTDFTKEMERNIPNPDKAILFIYNHGTDNGGHGQKCYPASIPSYARAIVRQHDNTVIFYLCSQQVSGKTPGESRYFKRSVEIELLLERFKRHGVTAERTFLLGHSGGASTTLIAAADIPDSFNGFIVSAPGYGFAYTGKSKESDRLAPYYKIWKSTIEQATEKSGLVYAFEGDTIAPPEDLDFMKNMKNITLLVQKPEDCGISDFHGYPWSRCFREKETPKIWQYIQQRISAAQQ</sequence>
<dbReference type="SUPFAM" id="SSF53474">
    <property type="entry name" value="alpha/beta-Hydrolases"/>
    <property type="match status" value="1"/>
</dbReference>
<dbReference type="PROSITE" id="PS51257">
    <property type="entry name" value="PROKAR_LIPOPROTEIN"/>
    <property type="match status" value="1"/>
</dbReference>
<dbReference type="Gene3D" id="3.40.50.1820">
    <property type="entry name" value="alpha/beta hydrolase"/>
    <property type="match status" value="1"/>
</dbReference>
<protein>
    <recommendedName>
        <fullName evidence="3">Peptidase S9 prolyl oligopeptidase catalytic domain-containing protein</fullName>
    </recommendedName>
</protein>
<dbReference type="Proteomes" id="UP000034491">
    <property type="component" value="Unassembled WGS sequence"/>
</dbReference>
<dbReference type="STRING" id="1549748.WH95_09920"/>
<dbReference type="InterPro" id="IPR029058">
    <property type="entry name" value="AB_hydrolase_fold"/>
</dbReference>
<dbReference type="AlphaFoldDB" id="A0A0M2R5L7"/>
<evidence type="ECO:0000313" key="1">
    <source>
        <dbReference type="EMBL" id="KKJ76981.1"/>
    </source>
</evidence>
<comment type="caution">
    <text evidence="1">The sequence shown here is derived from an EMBL/GenBank/DDBJ whole genome shotgun (WGS) entry which is preliminary data.</text>
</comment>
<dbReference type="RefSeq" id="WP_046506356.1">
    <property type="nucleotide sequence ID" value="NZ_LANI01000006.1"/>
</dbReference>
<accession>A0A0M2R5L7</accession>
<name>A0A0M2R5L7_9PROT</name>